<dbReference type="AlphaFoldDB" id="A0A2P2IJR3"/>
<protein>
    <submittedName>
        <fullName evidence="1">Uncharacterized protein</fullName>
    </submittedName>
</protein>
<proteinExistence type="predicted"/>
<evidence type="ECO:0000313" key="1">
    <source>
        <dbReference type="EMBL" id="MBW81466.1"/>
    </source>
</evidence>
<accession>A0A2P2IJR3</accession>
<reference evidence="1" key="1">
    <citation type="submission" date="2018-02" db="EMBL/GenBank/DDBJ databases">
        <title>Rhizophora mucronata_Transcriptome.</title>
        <authorList>
            <person name="Meera S.P."/>
            <person name="Sreeshan A."/>
            <person name="Augustine A."/>
        </authorList>
    </citation>
    <scope>NUCLEOTIDE SEQUENCE</scope>
    <source>
        <tissue evidence="1">Leaf</tissue>
    </source>
</reference>
<sequence length="72" mass="8420">MCRSPISAIYWSLRMRLSMHRNPWILINEGIWNLNDAESEIQDRFAHGCNVDFSQCEVDHMVPRKLSNLVSS</sequence>
<organism evidence="1">
    <name type="scientific">Rhizophora mucronata</name>
    <name type="common">Asiatic mangrove</name>
    <dbReference type="NCBI Taxonomy" id="61149"/>
    <lineage>
        <taxon>Eukaryota</taxon>
        <taxon>Viridiplantae</taxon>
        <taxon>Streptophyta</taxon>
        <taxon>Embryophyta</taxon>
        <taxon>Tracheophyta</taxon>
        <taxon>Spermatophyta</taxon>
        <taxon>Magnoliopsida</taxon>
        <taxon>eudicotyledons</taxon>
        <taxon>Gunneridae</taxon>
        <taxon>Pentapetalae</taxon>
        <taxon>rosids</taxon>
        <taxon>fabids</taxon>
        <taxon>Malpighiales</taxon>
        <taxon>Rhizophoraceae</taxon>
        <taxon>Rhizophora</taxon>
    </lineage>
</organism>
<name>A0A2P2IJR3_RHIMU</name>
<dbReference type="EMBL" id="GGEC01000983">
    <property type="protein sequence ID" value="MBW81466.1"/>
    <property type="molecule type" value="Transcribed_RNA"/>
</dbReference>